<dbReference type="InterPro" id="IPR013325">
    <property type="entry name" value="RNA_pol_sigma_r2"/>
</dbReference>
<dbReference type="Gene3D" id="1.10.10.10">
    <property type="entry name" value="Winged helix-like DNA-binding domain superfamily/Winged helix DNA-binding domain"/>
    <property type="match status" value="1"/>
</dbReference>
<feature type="domain" description="RNA polymerase sigma-70 region 2" evidence="6">
    <location>
        <begin position="25"/>
        <end position="93"/>
    </location>
</feature>
<sequence>MSGEETDERLIARARDGESAAFAALVRRHYPLIHRVAWRCLGEASEAEDVAQEVCIRLAKRLADFEGRSAFTTWLCGITLNAARDALRVRQRRAEGQRQLAAMALVDGQGPPEAEDNPEDALWDAVRSLPDRQRDAVLLVHAEGMSHGEAARALGCAEATVSWHLFAARRTLKSTLQRRAP</sequence>
<evidence type="ECO:0000256" key="1">
    <source>
        <dbReference type="ARBA" id="ARBA00010641"/>
    </source>
</evidence>
<organism evidence="8 9">
    <name type="scientific">Hartmannibacter diazotrophicus</name>
    <dbReference type="NCBI Taxonomy" id="1482074"/>
    <lineage>
        <taxon>Bacteria</taxon>
        <taxon>Pseudomonadati</taxon>
        <taxon>Pseudomonadota</taxon>
        <taxon>Alphaproteobacteria</taxon>
        <taxon>Hyphomicrobiales</taxon>
        <taxon>Pleomorphomonadaceae</taxon>
        <taxon>Hartmannibacter</taxon>
    </lineage>
</organism>
<accession>A0A2C9DA80</accession>
<dbReference type="NCBIfam" id="TIGR02937">
    <property type="entry name" value="sigma70-ECF"/>
    <property type="match status" value="1"/>
</dbReference>
<dbReference type="PANTHER" id="PTHR43133">
    <property type="entry name" value="RNA POLYMERASE ECF-TYPE SIGMA FACTO"/>
    <property type="match status" value="1"/>
</dbReference>
<name>A0A2C9DA80_9HYPH</name>
<dbReference type="GO" id="GO:0003677">
    <property type="term" value="F:DNA binding"/>
    <property type="evidence" value="ECO:0007669"/>
    <property type="project" value="UniProtKB-KW"/>
</dbReference>
<dbReference type="InterPro" id="IPR013324">
    <property type="entry name" value="RNA_pol_sigma_r3/r4-like"/>
</dbReference>
<keyword evidence="4" id="KW-0238">DNA-binding</keyword>
<dbReference type="InterPro" id="IPR013249">
    <property type="entry name" value="RNA_pol_sigma70_r4_t2"/>
</dbReference>
<dbReference type="AlphaFoldDB" id="A0A2C9DA80"/>
<feature type="domain" description="RNA polymerase sigma factor 70 region 4 type 2" evidence="7">
    <location>
        <begin position="120"/>
        <end position="172"/>
    </location>
</feature>
<dbReference type="EMBL" id="LT960614">
    <property type="protein sequence ID" value="SON57133.1"/>
    <property type="molecule type" value="Genomic_DNA"/>
</dbReference>
<proteinExistence type="inferred from homology"/>
<dbReference type="GO" id="GO:0016987">
    <property type="term" value="F:sigma factor activity"/>
    <property type="evidence" value="ECO:0007669"/>
    <property type="project" value="UniProtKB-KW"/>
</dbReference>
<keyword evidence="5" id="KW-0804">Transcription</keyword>
<dbReference type="Gene3D" id="1.10.1740.10">
    <property type="match status" value="1"/>
</dbReference>
<dbReference type="KEGG" id="hdi:HDIA_3592"/>
<dbReference type="SUPFAM" id="SSF88659">
    <property type="entry name" value="Sigma3 and sigma4 domains of RNA polymerase sigma factors"/>
    <property type="match status" value="1"/>
</dbReference>
<evidence type="ECO:0000259" key="6">
    <source>
        <dbReference type="Pfam" id="PF04542"/>
    </source>
</evidence>
<dbReference type="Pfam" id="PF04542">
    <property type="entry name" value="Sigma70_r2"/>
    <property type="match status" value="1"/>
</dbReference>
<evidence type="ECO:0000256" key="3">
    <source>
        <dbReference type="ARBA" id="ARBA00023082"/>
    </source>
</evidence>
<comment type="similarity">
    <text evidence="1">Belongs to the sigma-70 factor family. ECF subfamily.</text>
</comment>
<dbReference type="Proteomes" id="UP000223606">
    <property type="component" value="Chromosome 1"/>
</dbReference>
<keyword evidence="3" id="KW-0731">Sigma factor</keyword>
<evidence type="ECO:0000259" key="7">
    <source>
        <dbReference type="Pfam" id="PF08281"/>
    </source>
</evidence>
<evidence type="ECO:0000313" key="8">
    <source>
        <dbReference type="EMBL" id="SON57133.1"/>
    </source>
</evidence>
<keyword evidence="2" id="KW-0805">Transcription regulation</keyword>
<keyword evidence="9" id="KW-1185">Reference proteome</keyword>
<evidence type="ECO:0000256" key="2">
    <source>
        <dbReference type="ARBA" id="ARBA00023015"/>
    </source>
</evidence>
<dbReference type="RefSeq" id="WP_099557432.1">
    <property type="nucleotide sequence ID" value="NZ_LT960614.1"/>
</dbReference>
<dbReference type="Pfam" id="PF08281">
    <property type="entry name" value="Sigma70_r4_2"/>
    <property type="match status" value="1"/>
</dbReference>
<evidence type="ECO:0000313" key="9">
    <source>
        <dbReference type="Proteomes" id="UP000223606"/>
    </source>
</evidence>
<gene>
    <name evidence="8" type="primary">rpoE_4</name>
    <name evidence="8" type="ORF">HDIA_3592</name>
</gene>
<dbReference type="InterPro" id="IPR014284">
    <property type="entry name" value="RNA_pol_sigma-70_dom"/>
</dbReference>
<protein>
    <submittedName>
        <fullName evidence="8">Sigma-24</fullName>
    </submittedName>
</protein>
<evidence type="ECO:0000256" key="5">
    <source>
        <dbReference type="ARBA" id="ARBA00023163"/>
    </source>
</evidence>
<dbReference type="GO" id="GO:0006352">
    <property type="term" value="P:DNA-templated transcription initiation"/>
    <property type="evidence" value="ECO:0007669"/>
    <property type="project" value="InterPro"/>
</dbReference>
<evidence type="ECO:0000256" key="4">
    <source>
        <dbReference type="ARBA" id="ARBA00023125"/>
    </source>
</evidence>
<dbReference type="InterPro" id="IPR007627">
    <property type="entry name" value="RNA_pol_sigma70_r2"/>
</dbReference>
<dbReference type="InterPro" id="IPR039425">
    <property type="entry name" value="RNA_pol_sigma-70-like"/>
</dbReference>
<dbReference type="PANTHER" id="PTHR43133:SF8">
    <property type="entry name" value="RNA POLYMERASE SIGMA FACTOR HI_1459-RELATED"/>
    <property type="match status" value="1"/>
</dbReference>
<dbReference type="SUPFAM" id="SSF88946">
    <property type="entry name" value="Sigma2 domain of RNA polymerase sigma factors"/>
    <property type="match status" value="1"/>
</dbReference>
<dbReference type="OrthoDB" id="9780326at2"/>
<dbReference type="InterPro" id="IPR036388">
    <property type="entry name" value="WH-like_DNA-bd_sf"/>
</dbReference>
<reference evidence="9" key="1">
    <citation type="submission" date="2017-09" db="EMBL/GenBank/DDBJ databases">
        <title>Genome sequence of Nannocystis excedens DSM 71.</title>
        <authorList>
            <person name="Blom J."/>
        </authorList>
    </citation>
    <scope>NUCLEOTIDE SEQUENCE [LARGE SCALE GENOMIC DNA]</scope>
    <source>
        <strain evidence="9">type strain: E19</strain>
    </source>
</reference>